<dbReference type="AlphaFoldDB" id="A0A6A5K1K3"/>
<keyword evidence="3" id="KW-1185">Reference proteome</keyword>
<feature type="region of interest" description="Disordered" evidence="1">
    <location>
        <begin position="1"/>
        <end position="54"/>
    </location>
</feature>
<name>A0A6A5K1K3_9PLEO</name>
<gene>
    <name evidence="2" type="ORF">BDW02DRAFT_573490</name>
</gene>
<sequence length="54" mass="6165">MPIPIPIPIPSMPMLEPSHPNPTHNKIQKQAAYNKKTKDQRPPAQQKKAKQKQD</sequence>
<reference evidence="2" key="1">
    <citation type="submission" date="2020-01" db="EMBL/GenBank/DDBJ databases">
        <authorList>
            <consortium name="DOE Joint Genome Institute"/>
            <person name="Haridas S."/>
            <person name="Albert R."/>
            <person name="Binder M."/>
            <person name="Bloem J."/>
            <person name="Labutti K."/>
            <person name="Salamov A."/>
            <person name="Andreopoulos B."/>
            <person name="Baker S.E."/>
            <person name="Barry K."/>
            <person name="Bills G."/>
            <person name="Bluhm B.H."/>
            <person name="Cannon C."/>
            <person name="Castanera R."/>
            <person name="Culley D.E."/>
            <person name="Daum C."/>
            <person name="Ezra D."/>
            <person name="Gonzalez J.B."/>
            <person name="Henrissat B."/>
            <person name="Kuo A."/>
            <person name="Liang C."/>
            <person name="Lipzen A."/>
            <person name="Lutzoni F."/>
            <person name="Magnuson J."/>
            <person name="Mondo S."/>
            <person name="Nolan M."/>
            <person name="Ohm R."/>
            <person name="Pangilinan J."/>
            <person name="Park H.-J."/>
            <person name="Ramirez L."/>
            <person name="Alfaro M."/>
            <person name="Sun H."/>
            <person name="Tritt A."/>
            <person name="Yoshinaga Y."/>
            <person name="Zwiers L.-H."/>
            <person name="Turgeon B.G."/>
            <person name="Goodwin S.B."/>
            <person name="Spatafora J.W."/>
            <person name="Crous P.W."/>
            <person name="Grigoriev I.V."/>
        </authorList>
    </citation>
    <scope>NUCLEOTIDE SEQUENCE</scope>
    <source>
        <strain evidence="2">P77</strain>
    </source>
</reference>
<dbReference type="Proteomes" id="UP000800040">
    <property type="component" value="Unassembled WGS sequence"/>
</dbReference>
<evidence type="ECO:0000256" key="1">
    <source>
        <dbReference type="SAM" id="MobiDB-lite"/>
    </source>
</evidence>
<proteinExistence type="predicted"/>
<accession>A0A6A5K1K3</accession>
<feature type="compositionally biased region" description="Pro residues" evidence="1">
    <location>
        <begin position="1"/>
        <end position="11"/>
    </location>
</feature>
<protein>
    <submittedName>
        <fullName evidence="2">Uncharacterized protein</fullName>
    </submittedName>
</protein>
<evidence type="ECO:0000313" key="2">
    <source>
        <dbReference type="EMBL" id="KAF1829956.1"/>
    </source>
</evidence>
<evidence type="ECO:0000313" key="3">
    <source>
        <dbReference type="Proteomes" id="UP000800040"/>
    </source>
</evidence>
<organism evidence="2 3">
    <name type="scientific">Decorospora gaudefroyi</name>
    <dbReference type="NCBI Taxonomy" id="184978"/>
    <lineage>
        <taxon>Eukaryota</taxon>
        <taxon>Fungi</taxon>
        <taxon>Dikarya</taxon>
        <taxon>Ascomycota</taxon>
        <taxon>Pezizomycotina</taxon>
        <taxon>Dothideomycetes</taxon>
        <taxon>Pleosporomycetidae</taxon>
        <taxon>Pleosporales</taxon>
        <taxon>Pleosporineae</taxon>
        <taxon>Pleosporaceae</taxon>
        <taxon>Decorospora</taxon>
    </lineage>
</organism>
<dbReference type="EMBL" id="ML975416">
    <property type="protein sequence ID" value="KAF1829956.1"/>
    <property type="molecule type" value="Genomic_DNA"/>
</dbReference>